<evidence type="ECO:0000256" key="3">
    <source>
        <dbReference type="ARBA" id="ARBA00023015"/>
    </source>
</evidence>
<dbReference type="Pfam" id="PF00455">
    <property type="entry name" value="DeoRC"/>
    <property type="match status" value="1"/>
</dbReference>
<dbReference type="Proteomes" id="UP000273966">
    <property type="component" value="Unassembled WGS sequence"/>
</dbReference>
<evidence type="ECO:0000256" key="1">
    <source>
        <dbReference type="ARBA" id="ARBA00021390"/>
    </source>
</evidence>
<keyword evidence="5" id="KW-0804">Transcription</keyword>
<evidence type="ECO:0000313" key="11">
    <source>
        <dbReference type="Proteomes" id="UP000183504"/>
    </source>
</evidence>
<dbReference type="GO" id="GO:0003700">
    <property type="term" value="F:DNA-binding transcription factor activity"/>
    <property type="evidence" value="ECO:0007669"/>
    <property type="project" value="InterPro"/>
</dbReference>
<dbReference type="InterPro" id="IPR014036">
    <property type="entry name" value="DeoR-like_C"/>
</dbReference>
<dbReference type="GO" id="GO:0003677">
    <property type="term" value="F:DNA binding"/>
    <property type="evidence" value="ECO:0007669"/>
    <property type="project" value="UniProtKB-KW"/>
</dbReference>
<dbReference type="Gene3D" id="3.40.50.1360">
    <property type="match status" value="1"/>
</dbReference>
<feature type="domain" description="HTH deoR-type" evidence="7">
    <location>
        <begin position="3"/>
        <end position="58"/>
    </location>
</feature>
<dbReference type="SUPFAM" id="SSF46785">
    <property type="entry name" value="Winged helix' DNA-binding domain"/>
    <property type="match status" value="1"/>
</dbReference>
<dbReference type="SUPFAM" id="SSF100950">
    <property type="entry name" value="NagB/RpiA/CoA transferase-like"/>
    <property type="match status" value="1"/>
</dbReference>
<name>A0A0B7GN23_STRSA</name>
<evidence type="ECO:0000256" key="6">
    <source>
        <dbReference type="ARBA" id="ARBA00024937"/>
    </source>
</evidence>
<proteinExistence type="predicted"/>
<dbReference type="SMART" id="SM01134">
    <property type="entry name" value="DeoRC"/>
    <property type="match status" value="1"/>
</dbReference>
<dbReference type="Proteomes" id="UP000266918">
    <property type="component" value="Chromosome"/>
</dbReference>
<organism evidence="8 11">
    <name type="scientific">Streptococcus sanguinis</name>
    <dbReference type="NCBI Taxonomy" id="1305"/>
    <lineage>
        <taxon>Bacteria</taxon>
        <taxon>Bacillati</taxon>
        <taxon>Bacillota</taxon>
        <taxon>Bacilli</taxon>
        <taxon>Lactobacillales</taxon>
        <taxon>Streptococcaceae</taxon>
        <taxon>Streptococcus</taxon>
    </lineage>
</organism>
<dbReference type="SMART" id="SM00420">
    <property type="entry name" value="HTH_DEOR"/>
    <property type="match status" value="1"/>
</dbReference>
<keyword evidence="4" id="KW-0238">DNA-binding</keyword>
<evidence type="ECO:0000256" key="4">
    <source>
        <dbReference type="ARBA" id="ARBA00023125"/>
    </source>
</evidence>
<keyword evidence="2" id="KW-0678">Repressor</keyword>
<dbReference type="PROSITE" id="PS51000">
    <property type="entry name" value="HTH_DEOR_2"/>
    <property type="match status" value="1"/>
</dbReference>
<dbReference type="AlphaFoldDB" id="A0A0B7GN23"/>
<evidence type="ECO:0000256" key="5">
    <source>
        <dbReference type="ARBA" id="ARBA00023163"/>
    </source>
</evidence>
<dbReference type="Proteomes" id="UP000183504">
    <property type="component" value="Unassembled WGS sequence"/>
</dbReference>
<dbReference type="EMBL" id="RJMT01000003">
    <property type="protein sequence ID" value="RSI32472.1"/>
    <property type="molecule type" value="Genomic_DNA"/>
</dbReference>
<evidence type="ECO:0000259" key="7">
    <source>
        <dbReference type="PROSITE" id="PS51000"/>
    </source>
</evidence>
<reference evidence="8 11" key="1">
    <citation type="submission" date="2015-01" db="EMBL/GenBank/DDBJ databases">
        <authorList>
            <person name="Pelicic Vladimir"/>
        </authorList>
    </citation>
    <scope>NUCLEOTIDE SEQUENCE [LARGE SCALE GENOMIC DNA]</scope>
    <source>
        <strain evidence="8 11">2908</strain>
    </source>
</reference>
<comment type="function">
    <text evidence="6">Repressor of the lactose catabolism operon. Galactose-6-phosphate is the inducer.</text>
</comment>
<dbReference type="PANTHER" id="PTHR30363:SF4">
    <property type="entry name" value="GLYCEROL-3-PHOSPHATE REGULON REPRESSOR"/>
    <property type="match status" value="1"/>
</dbReference>
<keyword evidence="3" id="KW-0805">Transcription regulation</keyword>
<evidence type="ECO:0000313" key="8">
    <source>
        <dbReference type="EMBL" id="CEL91212.1"/>
    </source>
</evidence>
<dbReference type="RefSeq" id="WP_004185304.1">
    <property type="nucleotide sequence ID" value="NZ_CAXTGR010000012.1"/>
</dbReference>
<dbReference type="EMBL" id="LR134002">
    <property type="protein sequence ID" value="VDY69893.1"/>
    <property type="molecule type" value="Genomic_DNA"/>
</dbReference>
<dbReference type="InterPro" id="IPR001034">
    <property type="entry name" value="DeoR_HTH"/>
</dbReference>
<dbReference type="EMBL" id="CDMW01000001">
    <property type="protein sequence ID" value="CEL91212.1"/>
    <property type="molecule type" value="Genomic_DNA"/>
</dbReference>
<evidence type="ECO:0000313" key="9">
    <source>
        <dbReference type="EMBL" id="RSI32472.1"/>
    </source>
</evidence>
<reference evidence="9 13" key="2">
    <citation type="submission" date="2018-11" db="EMBL/GenBank/DDBJ databases">
        <title>Species Designations Belie Phenotypic and Genotypic Heterogeneity in Oral Streptococci.</title>
        <authorList>
            <person name="Velsko I."/>
        </authorList>
    </citation>
    <scope>NUCLEOTIDE SEQUENCE [LARGE SCALE GENOMIC DNA]</scope>
    <source>
        <strain evidence="9 13">BCC16</strain>
    </source>
</reference>
<dbReference type="InterPro" id="IPR037171">
    <property type="entry name" value="NagB/RpiA_transferase-like"/>
</dbReference>
<evidence type="ECO:0000256" key="2">
    <source>
        <dbReference type="ARBA" id="ARBA00022491"/>
    </source>
</evidence>
<evidence type="ECO:0000313" key="12">
    <source>
        <dbReference type="Proteomes" id="UP000266918"/>
    </source>
</evidence>
<sequence length="250" mass="28108">MVSLERMSRIIDILSKRKIIATAQLEELLYCSTSTLRRDLIELEKEGKIIRSHGEVMLITANNVEYVYSARAREEEKSKQQIAEIASTFITHNQSIFIDSSTTAAMLIPHLAPFQNLRVITNGIEAARQLNNFENVTLFLSGGHIGCGTNSALGDFAANFINNFHADLLFFSCRGLDRYAAYEANHNQAHIKREMIANSDKAILLADHSKFNTSHYFKLSNYSSLDCIITDQPPVESFQNAVGSQCEILW</sequence>
<dbReference type="PROSITE" id="PS00894">
    <property type="entry name" value="HTH_DEOR_1"/>
    <property type="match status" value="1"/>
</dbReference>
<dbReference type="PRINTS" id="PR00037">
    <property type="entry name" value="HTHLACR"/>
</dbReference>
<evidence type="ECO:0000313" key="10">
    <source>
        <dbReference type="EMBL" id="VDY69893.1"/>
    </source>
</evidence>
<reference evidence="10 12" key="3">
    <citation type="submission" date="2018-12" db="EMBL/GenBank/DDBJ databases">
        <authorList>
            <consortium name="Pathogen Informatics"/>
        </authorList>
    </citation>
    <scope>NUCLEOTIDE SEQUENCE [LARGE SCALE GENOMIC DNA]</scope>
    <source>
        <strain evidence="12">NCTC 10904</strain>
        <strain evidence="10">NCTC10904</strain>
    </source>
</reference>
<accession>A0A0B7GN23</accession>
<dbReference type="InterPro" id="IPR036390">
    <property type="entry name" value="WH_DNA-bd_sf"/>
</dbReference>
<dbReference type="Pfam" id="PF08220">
    <property type="entry name" value="HTH_DeoR"/>
    <property type="match status" value="1"/>
</dbReference>
<dbReference type="Gene3D" id="1.10.10.10">
    <property type="entry name" value="Winged helix-like DNA-binding domain superfamily/Winged helix DNA-binding domain"/>
    <property type="match status" value="1"/>
</dbReference>
<dbReference type="InterPro" id="IPR018356">
    <property type="entry name" value="Tscrpt_reg_HTH_DeoR_CS"/>
</dbReference>
<dbReference type="InterPro" id="IPR036388">
    <property type="entry name" value="WH-like_DNA-bd_sf"/>
</dbReference>
<evidence type="ECO:0000313" key="13">
    <source>
        <dbReference type="Proteomes" id="UP000273966"/>
    </source>
</evidence>
<dbReference type="PANTHER" id="PTHR30363">
    <property type="entry name" value="HTH-TYPE TRANSCRIPTIONAL REGULATOR SRLR-RELATED"/>
    <property type="match status" value="1"/>
</dbReference>
<protein>
    <recommendedName>
        <fullName evidence="1">Lactose phosphotransferase system repressor</fullName>
    </recommendedName>
</protein>
<gene>
    <name evidence="9" type="primary">glcR_1</name>
    <name evidence="9" type="ORF">D8879_03130</name>
    <name evidence="10" type="ORF">NCTC10904_00275</name>
    <name evidence="8" type="ORF">SSV_1937</name>
</gene>
<dbReference type="InterPro" id="IPR050313">
    <property type="entry name" value="Carb_Metab_HTH_regulators"/>
</dbReference>